<dbReference type="EMBL" id="JBBYAK010000001">
    <property type="protein sequence ID" value="MEL3959190.1"/>
    <property type="molecule type" value="Genomic_DNA"/>
</dbReference>
<dbReference type="RefSeq" id="WP_244809966.1">
    <property type="nucleotide sequence ID" value="NZ_CP150143.1"/>
</dbReference>
<gene>
    <name evidence="1" type="ORF">NST17_18710</name>
</gene>
<evidence type="ECO:0000313" key="2">
    <source>
        <dbReference type="Proteomes" id="UP001459714"/>
    </source>
</evidence>
<dbReference type="Proteomes" id="UP001459714">
    <property type="component" value="Unassembled WGS sequence"/>
</dbReference>
<reference evidence="1 2" key="1">
    <citation type="submission" date="2024-03" db="EMBL/GenBank/DDBJ databases">
        <title>Bacilli Hybrid Assemblies.</title>
        <authorList>
            <person name="Kovac J."/>
        </authorList>
    </citation>
    <scope>NUCLEOTIDE SEQUENCE [LARGE SCALE GENOMIC DNA]</scope>
    <source>
        <strain evidence="1 2">FSL M8-0022</strain>
    </source>
</reference>
<protein>
    <submittedName>
        <fullName evidence="1">Uncharacterized protein</fullName>
    </submittedName>
</protein>
<keyword evidence="2" id="KW-1185">Reference proteome</keyword>
<organism evidence="1 2">
    <name type="scientific">Caldifermentibacillus hisashii</name>
    <dbReference type="NCBI Taxonomy" id="996558"/>
    <lineage>
        <taxon>Bacteria</taxon>
        <taxon>Bacillati</taxon>
        <taxon>Bacillota</taxon>
        <taxon>Bacilli</taxon>
        <taxon>Bacillales</taxon>
        <taxon>Bacillaceae</taxon>
        <taxon>Caldifermentibacillus</taxon>
    </lineage>
</organism>
<comment type="caution">
    <text evidence="1">The sequence shown here is derived from an EMBL/GenBank/DDBJ whole genome shotgun (WGS) entry which is preliminary data.</text>
</comment>
<evidence type="ECO:0000313" key="1">
    <source>
        <dbReference type="EMBL" id="MEL3959190.1"/>
    </source>
</evidence>
<sequence>MDIIGTEESARNYLRQFILNYLSGSGLNPEMQYFTIKLLHGKGKIYNEAEDHFNWSEFSFYIGQFIGHEKNLVNQIGFAAGVELLLLASDIIDDLADGDRKGDIHKYWDNQKPLYFLMLC</sequence>
<accession>A0ABU9K5A9</accession>
<proteinExistence type="predicted"/>
<name>A0ABU9K5A9_9BACI</name>